<dbReference type="EMBL" id="JARZHI010000003">
    <property type="protein sequence ID" value="MDI1428806.1"/>
    <property type="molecule type" value="Genomic_DNA"/>
</dbReference>
<dbReference type="InterPro" id="IPR032466">
    <property type="entry name" value="Metal_Hydrolase"/>
</dbReference>
<evidence type="ECO:0000313" key="2">
    <source>
        <dbReference type="EMBL" id="MDI1428806.1"/>
    </source>
</evidence>
<evidence type="ECO:0000259" key="1">
    <source>
        <dbReference type="Pfam" id="PF01979"/>
    </source>
</evidence>
<dbReference type="PANTHER" id="PTHR43135">
    <property type="entry name" value="ALPHA-D-RIBOSE 1-METHYLPHOSPHONATE 5-TRIPHOSPHATE DIPHOSPHATASE"/>
    <property type="match status" value="1"/>
</dbReference>
<dbReference type="Proteomes" id="UP001160301">
    <property type="component" value="Unassembled WGS sequence"/>
</dbReference>
<dbReference type="Pfam" id="PF01979">
    <property type="entry name" value="Amidohydro_1"/>
    <property type="match status" value="1"/>
</dbReference>
<name>A0ABT6NKH3_9BACT</name>
<organism evidence="2 3">
    <name type="scientific">Polyangium sorediatum</name>
    <dbReference type="NCBI Taxonomy" id="889274"/>
    <lineage>
        <taxon>Bacteria</taxon>
        <taxon>Pseudomonadati</taxon>
        <taxon>Myxococcota</taxon>
        <taxon>Polyangia</taxon>
        <taxon>Polyangiales</taxon>
        <taxon>Polyangiaceae</taxon>
        <taxon>Polyangium</taxon>
    </lineage>
</organism>
<dbReference type="Gene3D" id="3.20.20.140">
    <property type="entry name" value="Metal-dependent hydrolases"/>
    <property type="match status" value="1"/>
</dbReference>
<dbReference type="Gene3D" id="2.30.40.10">
    <property type="entry name" value="Urease, subunit C, domain 1"/>
    <property type="match status" value="1"/>
</dbReference>
<dbReference type="RefSeq" id="WP_136967281.1">
    <property type="nucleotide sequence ID" value="NZ_JARZHI010000003.1"/>
</dbReference>
<dbReference type="InterPro" id="IPR011059">
    <property type="entry name" value="Metal-dep_hydrolase_composite"/>
</dbReference>
<protein>
    <submittedName>
        <fullName evidence="2">Amidohydrolase family protein</fullName>
    </submittedName>
</protein>
<gene>
    <name evidence="2" type="ORF">QHF89_04850</name>
</gene>
<comment type="caution">
    <text evidence="2">The sequence shown here is derived from an EMBL/GenBank/DDBJ whole genome shotgun (WGS) entry which is preliminary data.</text>
</comment>
<dbReference type="PANTHER" id="PTHR43135:SF3">
    <property type="entry name" value="ALPHA-D-RIBOSE 1-METHYLPHOSPHONATE 5-TRIPHOSPHATE DIPHOSPHATASE"/>
    <property type="match status" value="1"/>
</dbReference>
<evidence type="ECO:0000313" key="3">
    <source>
        <dbReference type="Proteomes" id="UP001160301"/>
    </source>
</evidence>
<dbReference type="SUPFAM" id="SSF51556">
    <property type="entry name" value="Metallo-dependent hydrolases"/>
    <property type="match status" value="1"/>
</dbReference>
<dbReference type="InterPro" id="IPR051781">
    <property type="entry name" value="Metallo-dep_Hydrolase"/>
</dbReference>
<dbReference type="SUPFAM" id="SSF51338">
    <property type="entry name" value="Composite domain of metallo-dependent hydrolases"/>
    <property type="match status" value="1"/>
</dbReference>
<keyword evidence="3" id="KW-1185">Reference proteome</keyword>
<dbReference type="InterPro" id="IPR006680">
    <property type="entry name" value="Amidohydro-rel"/>
</dbReference>
<proteinExistence type="predicted"/>
<feature type="domain" description="Amidohydrolase-related" evidence="1">
    <location>
        <begin position="95"/>
        <end position="428"/>
    </location>
</feature>
<sequence length="431" mass="46316">MWKTAFRRSSLAFLLLANVHCGPGKENPSGGGTGGACTSSDKAIRLGKLVNPEDGTVLDKAIVVIHEDRISYVGTDEKQIPCGASVLDWTAYTGLPGLVDAHVHFTYQTDRAPGTLPWTRAPWLMNNHPYKLLDLARAAALATLKTGVTTTIDKGGSDFILNPLRAEIRSGKTPGPRMYNSIGGISNQKYPGAIPPDALKGWVQLQVLRGADLVKVWADGCSDKTLDCVPTFTFDELKLLVDTSHQEGLPIAIHAYHEDTARLAIMAGPDSIEHPEGLDVVDCGNMIDRGTIYVPTIDHNRYYKDNLAFFGYAPEMEAKFDAYIKKNLASVTQAHLMGVKIAMGSDAVFTGFGENTQELAWFVKAGMTPLEALRAATLHGAESIGAAHEVGKVAVGSFADVIAVEGDPLADINVVLQGVRKVMMGGRVAEF</sequence>
<accession>A0ABT6NKH3</accession>
<reference evidence="2 3" key="1">
    <citation type="submission" date="2023-04" db="EMBL/GenBank/DDBJ databases">
        <title>The genome sequence of Polyangium sorediatum DSM14670.</title>
        <authorList>
            <person name="Zhang X."/>
        </authorList>
    </citation>
    <scope>NUCLEOTIDE SEQUENCE [LARGE SCALE GENOMIC DNA]</scope>
    <source>
        <strain evidence="2 3">DSM 14670</strain>
    </source>
</reference>